<sequence length="228" mass="24697">MSMKLLPVEGALVDAMISLADGPWTRQAVERAFVERGWIRADDVGTVRVPWQTGHEDWPKLDLPAASGSGAGDPDGAGWQLDLGAPPPDEDSGEAGAADHSFVALPFALLWPPLVAEGVDDDGDDNDDEDDLDEDFSAEWIRYPDAGPAEFEAEFRRVRGLVEDRIGPPTRTVGDLTAGWVREIWDRETMALTLSIEDDITTYSHYDHIALGVWSAAAAGKVDGIEDA</sequence>
<gene>
    <name evidence="2" type="ORF">SM611_20810</name>
</gene>
<feature type="region of interest" description="Disordered" evidence="1">
    <location>
        <begin position="56"/>
        <end position="96"/>
    </location>
</feature>
<accession>A0ABV4QHD5</accession>
<protein>
    <recommendedName>
        <fullName evidence="4">DUF2262 domain-containing protein</fullName>
    </recommendedName>
</protein>
<dbReference type="RefSeq" id="WP_371951533.1">
    <property type="nucleotide sequence ID" value="NZ_JAXCEI010000009.1"/>
</dbReference>
<evidence type="ECO:0000256" key="1">
    <source>
        <dbReference type="SAM" id="MobiDB-lite"/>
    </source>
</evidence>
<proteinExistence type="predicted"/>
<evidence type="ECO:0000313" key="3">
    <source>
        <dbReference type="Proteomes" id="UP001569963"/>
    </source>
</evidence>
<evidence type="ECO:0000313" key="2">
    <source>
        <dbReference type="EMBL" id="MFA1541374.1"/>
    </source>
</evidence>
<evidence type="ECO:0008006" key="4">
    <source>
        <dbReference type="Google" id="ProtNLM"/>
    </source>
</evidence>
<keyword evidence="3" id="KW-1185">Reference proteome</keyword>
<organism evidence="2 3">
    <name type="scientific">Actinomadura monticuli</name>
    <dbReference type="NCBI Taxonomy" id="3097367"/>
    <lineage>
        <taxon>Bacteria</taxon>
        <taxon>Bacillati</taxon>
        <taxon>Actinomycetota</taxon>
        <taxon>Actinomycetes</taxon>
        <taxon>Streptosporangiales</taxon>
        <taxon>Thermomonosporaceae</taxon>
        <taxon>Actinomadura</taxon>
    </lineage>
</organism>
<reference evidence="2 3" key="1">
    <citation type="submission" date="2023-11" db="EMBL/GenBank/DDBJ databases">
        <title>Actinomadura monticuli sp. nov., isolated from volcanic ash.</title>
        <authorList>
            <person name="Lee S.D."/>
            <person name="Yang H."/>
            <person name="Kim I.S."/>
        </authorList>
    </citation>
    <scope>NUCLEOTIDE SEQUENCE [LARGE SCALE GENOMIC DNA]</scope>
    <source>
        <strain evidence="2 3">DLS-62</strain>
    </source>
</reference>
<comment type="caution">
    <text evidence="2">The sequence shown here is derived from an EMBL/GenBank/DDBJ whole genome shotgun (WGS) entry which is preliminary data.</text>
</comment>
<name>A0ABV4QHD5_9ACTN</name>
<dbReference type="Proteomes" id="UP001569963">
    <property type="component" value="Unassembled WGS sequence"/>
</dbReference>
<dbReference type="EMBL" id="JAXCEI010000009">
    <property type="protein sequence ID" value="MFA1541374.1"/>
    <property type="molecule type" value="Genomic_DNA"/>
</dbReference>